<dbReference type="SUPFAM" id="SSF54631">
    <property type="entry name" value="CBS-domain pair"/>
    <property type="match status" value="1"/>
</dbReference>
<dbReference type="PROSITE" id="PS51371">
    <property type="entry name" value="CBS"/>
    <property type="match status" value="1"/>
</dbReference>
<dbReference type="AlphaFoldDB" id="A0AAE7E349"/>
<gene>
    <name evidence="4" type="ORF">AVENP_0871</name>
</gene>
<dbReference type="InterPro" id="IPR000644">
    <property type="entry name" value="CBS_dom"/>
</dbReference>
<dbReference type="RefSeq" id="WP_128357427.1">
    <property type="nucleotide sequence ID" value="NZ_CP053840.1"/>
</dbReference>
<dbReference type="PANTHER" id="PTHR43080">
    <property type="entry name" value="CBS DOMAIN-CONTAINING PROTEIN CBSX3, MITOCHONDRIAL"/>
    <property type="match status" value="1"/>
</dbReference>
<evidence type="ECO:0000313" key="5">
    <source>
        <dbReference type="Proteomes" id="UP000503482"/>
    </source>
</evidence>
<reference evidence="4 5" key="1">
    <citation type="submission" date="2020-05" db="EMBL/GenBank/DDBJ databases">
        <title>Complete genome sequencing of Campylobacter and Arcobacter type strains.</title>
        <authorList>
            <person name="Miller W.G."/>
            <person name="Yee E."/>
        </authorList>
    </citation>
    <scope>NUCLEOTIDE SEQUENCE [LARGE SCALE GENOMIC DNA]</scope>
    <source>
        <strain evidence="4 5">LMG 26156</strain>
    </source>
</reference>
<evidence type="ECO:0000313" key="4">
    <source>
        <dbReference type="EMBL" id="QKF66430.1"/>
    </source>
</evidence>
<dbReference type="Proteomes" id="UP000503482">
    <property type="component" value="Chromosome"/>
</dbReference>
<dbReference type="KEGG" id="avp:AVENP_0871"/>
<evidence type="ECO:0000256" key="2">
    <source>
        <dbReference type="PROSITE-ProRule" id="PRU00703"/>
    </source>
</evidence>
<dbReference type="InterPro" id="IPR051257">
    <property type="entry name" value="Diverse_CBS-Domain"/>
</dbReference>
<dbReference type="EMBL" id="CP053840">
    <property type="protein sequence ID" value="QKF66430.1"/>
    <property type="molecule type" value="Genomic_DNA"/>
</dbReference>
<sequence>MFAIYNNPDVDFKGTNNDLYALKDVARVNKTYLNPDEQTFDNLIKHQNNEKQHNDSINEALNSYKKMAKIDTSEMIFHVKDIMTKDCVYIDSISTIQEVYDVMEEFKIKQLPIATFGKKILGMIDKEIILNLLMNDIENSKNILEKKIEDIYIPQLITADPITDIRRVAKVMVDFKLHAVPIVDENDILIGIVSKTDIIKAISHIPHLQLWS</sequence>
<dbReference type="Gene3D" id="3.10.580.10">
    <property type="entry name" value="CBS-domain"/>
    <property type="match status" value="1"/>
</dbReference>
<name>A0AAE7E349_9BACT</name>
<keyword evidence="1 2" id="KW-0129">CBS domain</keyword>
<organism evidence="4 5">
    <name type="scientific">Arcobacter venerupis</name>
    <dbReference type="NCBI Taxonomy" id="1054033"/>
    <lineage>
        <taxon>Bacteria</taxon>
        <taxon>Pseudomonadati</taxon>
        <taxon>Campylobacterota</taxon>
        <taxon>Epsilonproteobacteria</taxon>
        <taxon>Campylobacterales</taxon>
        <taxon>Arcobacteraceae</taxon>
        <taxon>Arcobacter</taxon>
    </lineage>
</organism>
<dbReference type="InterPro" id="IPR046342">
    <property type="entry name" value="CBS_dom_sf"/>
</dbReference>
<dbReference type="PANTHER" id="PTHR43080:SF29">
    <property type="entry name" value="OS02G0818000 PROTEIN"/>
    <property type="match status" value="1"/>
</dbReference>
<evidence type="ECO:0000259" key="3">
    <source>
        <dbReference type="PROSITE" id="PS51371"/>
    </source>
</evidence>
<keyword evidence="5" id="KW-1185">Reference proteome</keyword>
<proteinExistence type="predicted"/>
<dbReference type="Pfam" id="PF00571">
    <property type="entry name" value="CBS"/>
    <property type="match status" value="2"/>
</dbReference>
<evidence type="ECO:0000256" key="1">
    <source>
        <dbReference type="ARBA" id="ARBA00023122"/>
    </source>
</evidence>
<protein>
    <submittedName>
        <fullName evidence="4">CBS domain-containing protein</fullName>
    </submittedName>
</protein>
<dbReference type="SMART" id="SM00116">
    <property type="entry name" value="CBS"/>
    <property type="match status" value="2"/>
</dbReference>
<accession>A0AAE7E349</accession>
<feature type="domain" description="CBS" evidence="3">
    <location>
        <begin position="152"/>
        <end position="210"/>
    </location>
</feature>